<organism evidence="5 6">
    <name type="scientific">Xylona heveae (strain CBS 132557 / TC161)</name>
    <dbReference type="NCBI Taxonomy" id="1328760"/>
    <lineage>
        <taxon>Eukaryota</taxon>
        <taxon>Fungi</taxon>
        <taxon>Dikarya</taxon>
        <taxon>Ascomycota</taxon>
        <taxon>Pezizomycotina</taxon>
        <taxon>Xylonomycetes</taxon>
        <taxon>Xylonales</taxon>
        <taxon>Xylonaceae</taxon>
        <taxon>Xylona</taxon>
    </lineage>
</organism>
<dbReference type="Proteomes" id="UP000076632">
    <property type="component" value="Unassembled WGS sequence"/>
</dbReference>
<evidence type="ECO:0000256" key="3">
    <source>
        <dbReference type="ARBA" id="ARBA00023242"/>
    </source>
</evidence>
<sequence>MSRKRQREPRTVDVELIEIFEDLANESENIRLKAAQSLLLKLSPEKEPNRESVENVLNRLFRGLASGRKAARIGFSIALTEVLSELFVADRKLGQNLGIDFDRVIELLKTRTEIGGNVSGQEERDHYLGRLFGAEALIKSAALFPPTSSIEQWSQIVDMILGLAQKKSWLREECGWILNGAVYVLAAKQVDKSYAEKLVQKLCESNMAKTSEGVAIWISVQSLFPTAKLVQGIWRDDDPLHSKEKSTLAKVLRETVTQEDKNNNQQNLQKGMWTSRVPFAWNVVISKLLAAPLEESGKKRLSFGAFWSEVVDDGLFAASSSEERKFWGFNIFSTVLHTASDELIPTIFSKNLLRCLINQLASSARYLHGAAQKAVKAILARVEADPDLAFPIIVQLLSERGSLNFDQVTKTKTTEKLLSLASNTGLKQIIPFYRSLALRPIPADAKAAEARRQFLADQLLSTIRTKKATAQAPAAVESEDWVNQILKFFVELGYFAPIEAASKADDAPNPPLSSVSQSMFRSRISSILGHLISTRPGLPYFVVQVLQSQKVLAGGKLLFDADEDVDKTLQRAWKTVERIHSKASSSKENKKAHLGALELLYSLTILQVYNGEADAVSLLDELRICYESLVKRKSNDEDIDASLVLVEVLLSFVSKPSLLFRKLAHQVFSSFASQISAESLESMTKILETKESLSGQQEMFDENVDEEGDEDEESDKSSEGSAEDDDVEEVDGSDVSMEDAEDDDDDEEEEDEDEEQDDNEADADELAQFDAKLAEALGTRPINLEDAGNDESSDEDMDDDQMMALEPHLAKVFQERRKASQHNKKKEKKDAKENIINFKNRVLELMEIFVKQQHTNPLAFDLILPLLTLIRTTTSKVVSDKACGVVREYAKACKGKDVPAPSDVPAAWKLLEQVHAEAMKEASHAHNTSCSQLSILLVKALVADDRENLKRALLIYAETQTRWVLEQKCRVQPSFFTDWQNWCTSAKKQLQK</sequence>
<dbReference type="STRING" id="1328760.A0A165GPD7"/>
<comment type="similarity">
    <text evidence="2">Belongs to the MYBBP1A family.</text>
</comment>
<evidence type="ECO:0000256" key="4">
    <source>
        <dbReference type="SAM" id="MobiDB-lite"/>
    </source>
</evidence>
<reference evidence="5 6" key="1">
    <citation type="journal article" date="2016" name="Fungal Biol.">
        <title>The genome of Xylona heveae provides a window into fungal endophytism.</title>
        <authorList>
            <person name="Gazis R."/>
            <person name="Kuo A."/>
            <person name="Riley R."/>
            <person name="LaButti K."/>
            <person name="Lipzen A."/>
            <person name="Lin J."/>
            <person name="Amirebrahimi M."/>
            <person name="Hesse C.N."/>
            <person name="Spatafora J.W."/>
            <person name="Henrissat B."/>
            <person name="Hainaut M."/>
            <person name="Grigoriev I.V."/>
            <person name="Hibbett D.S."/>
        </authorList>
    </citation>
    <scope>NUCLEOTIDE SEQUENCE [LARGE SCALE GENOMIC DNA]</scope>
    <source>
        <strain evidence="5 6">TC161</strain>
    </source>
</reference>
<dbReference type="SUPFAM" id="SSF48371">
    <property type="entry name" value="ARM repeat"/>
    <property type="match status" value="1"/>
</dbReference>
<feature type="compositionally biased region" description="Acidic residues" evidence="4">
    <location>
        <begin position="787"/>
        <end position="798"/>
    </location>
</feature>
<protein>
    <submittedName>
        <fullName evidence="5">DNA polymerase V</fullName>
    </submittedName>
</protein>
<dbReference type="PANTHER" id="PTHR13213:SF2">
    <property type="entry name" value="MYB-BINDING PROTEIN 1A"/>
    <property type="match status" value="1"/>
</dbReference>
<dbReference type="AlphaFoldDB" id="A0A165GPD7"/>
<keyword evidence="6" id="KW-1185">Reference proteome</keyword>
<evidence type="ECO:0000256" key="1">
    <source>
        <dbReference type="ARBA" id="ARBA00004123"/>
    </source>
</evidence>
<evidence type="ECO:0000313" key="6">
    <source>
        <dbReference type="Proteomes" id="UP000076632"/>
    </source>
</evidence>
<dbReference type="InParanoid" id="A0A165GPD7"/>
<dbReference type="FunCoup" id="A0A165GPD7">
    <property type="interactions" value="333"/>
</dbReference>
<feature type="region of interest" description="Disordered" evidence="4">
    <location>
        <begin position="776"/>
        <end position="798"/>
    </location>
</feature>
<comment type="subcellular location">
    <subcellularLocation>
        <location evidence="1">Nucleus</location>
    </subcellularLocation>
</comment>
<dbReference type="OMA" id="VWKHDDP"/>
<dbReference type="GO" id="GO:0000182">
    <property type="term" value="F:rDNA binding"/>
    <property type="evidence" value="ECO:0007669"/>
    <property type="project" value="TreeGrafter"/>
</dbReference>
<dbReference type="GO" id="GO:0006355">
    <property type="term" value="P:regulation of DNA-templated transcription"/>
    <property type="evidence" value="ECO:0007669"/>
    <property type="project" value="InterPro"/>
</dbReference>
<dbReference type="RefSeq" id="XP_018187987.1">
    <property type="nucleotide sequence ID" value="XM_018331140.1"/>
</dbReference>
<accession>A0A165GPD7</accession>
<dbReference type="PANTHER" id="PTHR13213">
    <property type="entry name" value="MYB-BINDING PROTEIN 1A FAMILY MEMBER"/>
    <property type="match status" value="1"/>
</dbReference>
<dbReference type="OrthoDB" id="342531at2759"/>
<feature type="compositionally biased region" description="Acidic residues" evidence="4">
    <location>
        <begin position="699"/>
        <end position="714"/>
    </location>
</feature>
<evidence type="ECO:0000256" key="2">
    <source>
        <dbReference type="ARBA" id="ARBA00006809"/>
    </source>
</evidence>
<dbReference type="EMBL" id="KV407459">
    <property type="protein sequence ID" value="KZF22432.1"/>
    <property type="molecule type" value="Genomic_DNA"/>
</dbReference>
<dbReference type="InterPro" id="IPR007015">
    <property type="entry name" value="DNA_pol_V/MYBBP1A"/>
</dbReference>
<proteinExistence type="inferred from homology"/>
<dbReference type="GeneID" id="28896277"/>
<feature type="compositionally biased region" description="Acidic residues" evidence="4">
    <location>
        <begin position="721"/>
        <end position="761"/>
    </location>
</feature>
<keyword evidence="3" id="KW-0539">Nucleus</keyword>
<dbReference type="Pfam" id="PF04931">
    <property type="entry name" value="DNA_pol_phi"/>
    <property type="match status" value="1"/>
</dbReference>
<gene>
    <name evidence="5" type="ORF">L228DRAFT_239398</name>
</gene>
<name>A0A165GPD7_XYLHT</name>
<dbReference type="GO" id="GO:0005730">
    <property type="term" value="C:nucleolus"/>
    <property type="evidence" value="ECO:0007669"/>
    <property type="project" value="InterPro"/>
</dbReference>
<feature type="region of interest" description="Disordered" evidence="4">
    <location>
        <begin position="690"/>
        <end position="761"/>
    </location>
</feature>
<evidence type="ECO:0000313" key="5">
    <source>
        <dbReference type="EMBL" id="KZF22432.1"/>
    </source>
</evidence>
<dbReference type="InterPro" id="IPR016024">
    <property type="entry name" value="ARM-type_fold"/>
</dbReference>